<accession>A0A6J5PKX9</accession>
<gene>
    <name evidence="1" type="ORF">UFOVP934_6</name>
</gene>
<name>A0A6J5PKX9_9CAUD</name>
<dbReference type="EMBL" id="LR796886">
    <property type="protein sequence ID" value="CAB4172469.1"/>
    <property type="molecule type" value="Genomic_DNA"/>
</dbReference>
<organism evidence="1">
    <name type="scientific">uncultured Caudovirales phage</name>
    <dbReference type="NCBI Taxonomy" id="2100421"/>
    <lineage>
        <taxon>Viruses</taxon>
        <taxon>Duplodnaviria</taxon>
        <taxon>Heunggongvirae</taxon>
        <taxon>Uroviricota</taxon>
        <taxon>Caudoviricetes</taxon>
        <taxon>Peduoviridae</taxon>
        <taxon>Maltschvirus</taxon>
        <taxon>Maltschvirus maltsch</taxon>
    </lineage>
</organism>
<evidence type="ECO:0000313" key="1">
    <source>
        <dbReference type="EMBL" id="CAB4172469.1"/>
    </source>
</evidence>
<reference evidence="1" key="1">
    <citation type="submission" date="2020-05" db="EMBL/GenBank/DDBJ databases">
        <authorList>
            <person name="Chiriac C."/>
            <person name="Salcher M."/>
            <person name="Ghai R."/>
            <person name="Kavagutti S V."/>
        </authorList>
    </citation>
    <scope>NUCLEOTIDE SEQUENCE</scope>
</reference>
<sequence length="61" mass="6911">MTQIQTIEIRASDGSLAGHVARVRYLPTLSRRWRGVTTDGRIIYGRTVQRVAQAMLAERRA</sequence>
<protein>
    <submittedName>
        <fullName evidence="1">Uncharacterized protein</fullName>
    </submittedName>
</protein>
<proteinExistence type="predicted"/>